<evidence type="ECO:0000256" key="4">
    <source>
        <dbReference type="ARBA" id="ARBA00022729"/>
    </source>
</evidence>
<evidence type="ECO:0000259" key="9">
    <source>
        <dbReference type="PROSITE" id="PS50941"/>
    </source>
</evidence>
<keyword evidence="2 8" id="KW-0147">Chitin-binding</keyword>
<feature type="domain" description="Chitin-binding type-1" evidence="9">
    <location>
        <begin position="10"/>
        <end position="56"/>
    </location>
</feature>
<gene>
    <name evidence="10" type="ORF">FB567DRAFT_404871</name>
</gene>
<dbReference type="GO" id="GO:0008061">
    <property type="term" value="F:chitin binding"/>
    <property type="evidence" value="ECO:0007669"/>
    <property type="project" value="UniProtKB-UniRule"/>
</dbReference>
<organism evidence="10 11">
    <name type="scientific">Paraphoma chrysanthemicola</name>
    <dbReference type="NCBI Taxonomy" id="798071"/>
    <lineage>
        <taxon>Eukaryota</taxon>
        <taxon>Fungi</taxon>
        <taxon>Dikarya</taxon>
        <taxon>Ascomycota</taxon>
        <taxon>Pezizomycotina</taxon>
        <taxon>Dothideomycetes</taxon>
        <taxon>Pleosporomycetidae</taxon>
        <taxon>Pleosporales</taxon>
        <taxon>Pleosporineae</taxon>
        <taxon>Phaeosphaeriaceae</taxon>
        <taxon>Paraphoma</taxon>
    </lineage>
</organism>
<proteinExistence type="predicted"/>
<evidence type="ECO:0000256" key="2">
    <source>
        <dbReference type="ARBA" id="ARBA00022669"/>
    </source>
</evidence>
<keyword evidence="6" id="KW-0119">Carbohydrate metabolism</keyword>
<reference evidence="10" key="1">
    <citation type="journal article" date="2021" name="Nat. Commun.">
        <title>Genetic determinants of endophytism in the Arabidopsis root mycobiome.</title>
        <authorList>
            <person name="Mesny F."/>
            <person name="Miyauchi S."/>
            <person name="Thiergart T."/>
            <person name="Pickel B."/>
            <person name="Atanasova L."/>
            <person name="Karlsson M."/>
            <person name="Huettel B."/>
            <person name="Barry K.W."/>
            <person name="Haridas S."/>
            <person name="Chen C."/>
            <person name="Bauer D."/>
            <person name="Andreopoulos W."/>
            <person name="Pangilinan J."/>
            <person name="LaButti K."/>
            <person name="Riley R."/>
            <person name="Lipzen A."/>
            <person name="Clum A."/>
            <person name="Drula E."/>
            <person name="Henrissat B."/>
            <person name="Kohler A."/>
            <person name="Grigoriev I.V."/>
            <person name="Martin F.M."/>
            <person name="Hacquard S."/>
        </authorList>
    </citation>
    <scope>NUCLEOTIDE SEQUENCE</scope>
    <source>
        <strain evidence="10">MPI-SDFR-AT-0120</strain>
    </source>
</reference>
<evidence type="ECO:0000256" key="8">
    <source>
        <dbReference type="PROSITE-ProRule" id="PRU00261"/>
    </source>
</evidence>
<feature type="non-terminal residue" evidence="10">
    <location>
        <position position="131"/>
    </location>
</feature>
<protein>
    <recommendedName>
        <fullName evidence="9">Chitin-binding type-1 domain-containing protein</fullName>
    </recommendedName>
</protein>
<comment type="caution">
    <text evidence="8">Lacks conserved residue(s) required for the propagation of feature annotation.</text>
</comment>
<evidence type="ECO:0000256" key="7">
    <source>
        <dbReference type="ARBA" id="ARBA00023285"/>
    </source>
</evidence>
<dbReference type="PANTHER" id="PTHR46471">
    <property type="entry name" value="CHITIN DEACETYLASE"/>
    <property type="match status" value="1"/>
</dbReference>
<dbReference type="Gene3D" id="3.30.60.10">
    <property type="entry name" value="Endochitinase-like"/>
    <property type="match status" value="2"/>
</dbReference>
<evidence type="ECO:0000313" key="11">
    <source>
        <dbReference type="Proteomes" id="UP000813461"/>
    </source>
</evidence>
<evidence type="ECO:0000256" key="6">
    <source>
        <dbReference type="ARBA" id="ARBA00023277"/>
    </source>
</evidence>
<dbReference type="InterPro" id="IPR001002">
    <property type="entry name" value="Chitin-bd_1"/>
</dbReference>
<keyword evidence="8" id="KW-1015">Disulfide bond</keyword>
<accession>A0A8K0QX88</accession>
<keyword evidence="3" id="KW-0479">Metal-binding</keyword>
<feature type="disulfide bond" evidence="8">
    <location>
        <begin position="29"/>
        <end position="43"/>
    </location>
</feature>
<dbReference type="GO" id="GO:0016787">
    <property type="term" value="F:hydrolase activity"/>
    <property type="evidence" value="ECO:0007669"/>
    <property type="project" value="UniProtKB-KW"/>
</dbReference>
<dbReference type="SMART" id="SM00270">
    <property type="entry name" value="ChtBD1"/>
    <property type="match status" value="2"/>
</dbReference>
<name>A0A8K0QX88_9PLEO</name>
<comment type="caution">
    <text evidence="10">The sequence shown here is derived from an EMBL/GenBank/DDBJ whole genome shotgun (WGS) entry which is preliminary data.</text>
</comment>
<evidence type="ECO:0000256" key="1">
    <source>
        <dbReference type="ARBA" id="ARBA00001941"/>
    </source>
</evidence>
<dbReference type="GO" id="GO:0046872">
    <property type="term" value="F:metal ion binding"/>
    <property type="evidence" value="ECO:0007669"/>
    <property type="project" value="UniProtKB-KW"/>
</dbReference>
<evidence type="ECO:0000256" key="3">
    <source>
        <dbReference type="ARBA" id="ARBA00022723"/>
    </source>
</evidence>
<evidence type="ECO:0000313" key="10">
    <source>
        <dbReference type="EMBL" id="KAH7073219.1"/>
    </source>
</evidence>
<evidence type="ECO:0000256" key="5">
    <source>
        <dbReference type="ARBA" id="ARBA00022801"/>
    </source>
</evidence>
<keyword evidence="4" id="KW-0732">Signal</keyword>
<dbReference type="AlphaFoldDB" id="A0A8K0QX88"/>
<feature type="disulfide bond" evidence="8">
    <location>
        <begin position="105"/>
        <end position="119"/>
    </location>
</feature>
<keyword evidence="7" id="KW-0170">Cobalt</keyword>
<dbReference type="OrthoDB" id="1193027at2759"/>
<keyword evidence="11" id="KW-1185">Reference proteome</keyword>
<sequence length="131" mass="12746">TGSASKISSDGTCGGAKGYTCQGSNFGNCCSQYNYCGSSTTYCDTGCNKAFGACNAVSTVSPAVVAAASPPSSVKVSTNARCGNGNNIPSASLGQSCSGSTFGDCCSQWGFCGSSATYCGAGCQAGFGKCS</sequence>
<dbReference type="SUPFAM" id="SSF57016">
    <property type="entry name" value="Plant lectins/antimicrobial peptides"/>
    <property type="match status" value="2"/>
</dbReference>
<dbReference type="PROSITE" id="PS50941">
    <property type="entry name" value="CHIT_BIND_I_2"/>
    <property type="match status" value="2"/>
</dbReference>
<comment type="cofactor">
    <cofactor evidence="1">
        <name>Co(2+)</name>
        <dbReference type="ChEBI" id="CHEBI:48828"/>
    </cofactor>
</comment>
<keyword evidence="5" id="KW-0378">Hydrolase</keyword>
<dbReference type="Proteomes" id="UP000813461">
    <property type="component" value="Unassembled WGS sequence"/>
</dbReference>
<dbReference type="EMBL" id="JAGMVJ010000022">
    <property type="protein sequence ID" value="KAH7073219.1"/>
    <property type="molecule type" value="Genomic_DNA"/>
</dbReference>
<dbReference type="InterPro" id="IPR036861">
    <property type="entry name" value="Endochitinase-like_sf"/>
</dbReference>
<dbReference type="PANTHER" id="PTHR46471:SF2">
    <property type="entry name" value="CHITIN DEACETYLASE-RELATED"/>
    <property type="match status" value="1"/>
</dbReference>
<feature type="domain" description="Chitin-binding type-1" evidence="9">
    <location>
        <begin position="79"/>
        <end position="131"/>
    </location>
</feature>
<feature type="non-terminal residue" evidence="10">
    <location>
        <position position="1"/>
    </location>
</feature>